<dbReference type="AlphaFoldDB" id="A0AAW0SRU3"/>
<name>A0AAW0SRU3_SCYPA</name>
<feature type="compositionally biased region" description="Pro residues" evidence="1">
    <location>
        <begin position="1"/>
        <end position="20"/>
    </location>
</feature>
<proteinExistence type="predicted"/>
<feature type="region of interest" description="Disordered" evidence="1">
    <location>
        <begin position="1"/>
        <end position="67"/>
    </location>
</feature>
<evidence type="ECO:0000313" key="2">
    <source>
        <dbReference type="EMBL" id="KAK8377417.1"/>
    </source>
</evidence>
<feature type="compositionally biased region" description="Polar residues" evidence="1">
    <location>
        <begin position="54"/>
        <end position="63"/>
    </location>
</feature>
<comment type="caution">
    <text evidence="2">The sequence shown here is derived from an EMBL/GenBank/DDBJ whole genome shotgun (WGS) entry which is preliminary data.</text>
</comment>
<evidence type="ECO:0000313" key="3">
    <source>
        <dbReference type="Proteomes" id="UP001487740"/>
    </source>
</evidence>
<dbReference type="EMBL" id="JARAKH010000047">
    <property type="protein sequence ID" value="KAK8377417.1"/>
    <property type="molecule type" value="Genomic_DNA"/>
</dbReference>
<gene>
    <name evidence="2" type="ORF">O3P69_013805</name>
</gene>
<protein>
    <submittedName>
        <fullName evidence="2">Uncharacterized protein</fullName>
    </submittedName>
</protein>
<organism evidence="2 3">
    <name type="scientific">Scylla paramamosain</name>
    <name type="common">Mud crab</name>
    <dbReference type="NCBI Taxonomy" id="85552"/>
    <lineage>
        <taxon>Eukaryota</taxon>
        <taxon>Metazoa</taxon>
        <taxon>Ecdysozoa</taxon>
        <taxon>Arthropoda</taxon>
        <taxon>Crustacea</taxon>
        <taxon>Multicrustacea</taxon>
        <taxon>Malacostraca</taxon>
        <taxon>Eumalacostraca</taxon>
        <taxon>Eucarida</taxon>
        <taxon>Decapoda</taxon>
        <taxon>Pleocyemata</taxon>
        <taxon>Brachyura</taxon>
        <taxon>Eubrachyura</taxon>
        <taxon>Portunoidea</taxon>
        <taxon>Portunidae</taxon>
        <taxon>Portuninae</taxon>
        <taxon>Scylla</taxon>
    </lineage>
</organism>
<reference evidence="2 3" key="1">
    <citation type="submission" date="2023-03" db="EMBL/GenBank/DDBJ databases">
        <title>High-quality genome of Scylla paramamosain provides insights in environmental adaptation.</title>
        <authorList>
            <person name="Zhang L."/>
        </authorList>
    </citation>
    <scope>NUCLEOTIDE SEQUENCE [LARGE SCALE GENOMIC DNA]</scope>
    <source>
        <strain evidence="2">LZ_2023a</strain>
        <tissue evidence="2">Muscle</tissue>
    </source>
</reference>
<accession>A0AAW0SRU3</accession>
<sequence>MNDPPPHSPFPHVLPAPAPSLPQSQPCPSLPLPSVRPSARPEPVSATIPARSIRLTQAQSPSSRGGGRLCARCLCVPVQRLRAVNFKRARCLLCWCCVVY</sequence>
<keyword evidence="3" id="KW-1185">Reference proteome</keyword>
<evidence type="ECO:0000256" key="1">
    <source>
        <dbReference type="SAM" id="MobiDB-lite"/>
    </source>
</evidence>
<dbReference type="Proteomes" id="UP001487740">
    <property type="component" value="Unassembled WGS sequence"/>
</dbReference>